<evidence type="ECO:0000256" key="8">
    <source>
        <dbReference type="ARBA" id="ARBA00022840"/>
    </source>
</evidence>
<dbReference type="CDD" id="cd03216">
    <property type="entry name" value="ABC_Carb_Monos_I"/>
    <property type="match status" value="1"/>
</dbReference>
<comment type="subcellular location">
    <subcellularLocation>
        <location evidence="2">Cell inner membrane</location>
    </subcellularLocation>
    <subcellularLocation>
        <location evidence="1">Cell membrane</location>
        <topology evidence="1">Peripheral membrane protein</topology>
    </subcellularLocation>
</comment>
<evidence type="ECO:0000313" key="13">
    <source>
        <dbReference type="Proteomes" id="UP000095673"/>
    </source>
</evidence>
<evidence type="ECO:0000256" key="6">
    <source>
        <dbReference type="ARBA" id="ARBA00022737"/>
    </source>
</evidence>
<evidence type="ECO:0000256" key="9">
    <source>
        <dbReference type="ARBA" id="ARBA00022967"/>
    </source>
</evidence>
<name>A0A173UHK3_9FIRM</name>
<dbReference type="FunFam" id="3.40.50.300:FF:000126">
    <property type="entry name" value="Galactose/methyl galactoside import ATP-binding protein MglA"/>
    <property type="match status" value="1"/>
</dbReference>
<dbReference type="InterPro" id="IPR027417">
    <property type="entry name" value="P-loop_NTPase"/>
</dbReference>
<dbReference type="SMART" id="SM00382">
    <property type="entry name" value="AAA"/>
    <property type="match status" value="2"/>
</dbReference>
<dbReference type="Gene3D" id="3.40.50.300">
    <property type="entry name" value="P-loop containing nucleotide triphosphate hydrolases"/>
    <property type="match status" value="2"/>
</dbReference>
<dbReference type="EMBL" id="CYXM01000010">
    <property type="protein sequence ID" value="CUN13697.1"/>
    <property type="molecule type" value="Genomic_DNA"/>
</dbReference>
<dbReference type="PANTHER" id="PTHR43790">
    <property type="entry name" value="CARBOHYDRATE TRANSPORT ATP-BINDING PROTEIN MG119-RELATED"/>
    <property type="match status" value="1"/>
</dbReference>
<evidence type="ECO:0000256" key="1">
    <source>
        <dbReference type="ARBA" id="ARBA00004202"/>
    </source>
</evidence>
<accession>A0A173UHK3</accession>
<evidence type="ECO:0000313" key="12">
    <source>
        <dbReference type="EMBL" id="CUN13697.1"/>
    </source>
</evidence>
<evidence type="ECO:0000256" key="7">
    <source>
        <dbReference type="ARBA" id="ARBA00022741"/>
    </source>
</evidence>
<dbReference type="AlphaFoldDB" id="A0A173UHK3"/>
<feature type="domain" description="ABC transporter" evidence="11">
    <location>
        <begin position="6"/>
        <end position="242"/>
    </location>
</feature>
<evidence type="ECO:0000256" key="4">
    <source>
        <dbReference type="ARBA" id="ARBA00022475"/>
    </source>
</evidence>
<protein>
    <submittedName>
        <fullName evidence="12">Ribose import ATP-binding protein RbsA</fullName>
        <ecNumber evidence="12">3.6.3.17</ecNumber>
    </submittedName>
</protein>
<keyword evidence="4" id="KW-1003">Cell membrane</keyword>
<evidence type="ECO:0000256" key="5">
    <source>
        <dbReference type="ARBA" id="ARBA00022597"/>
    </source>
</evidence>
<dbReference type="Pfam" id="PF00005">
    <property type="entry name" value="ABC_tran"/>
    <property type="match status" value="2"/>
</dbReference>
<dbReference type="GO" id="GO:0015749">
    <property type="term" value="P:monosaccharide transmembrane transport"/>
    <property type="evidence" value="ECO:0007669"/>
    <property type="project" value="UniProtKB-ARBA"/>
</dbReference>
<dbReference type="InterPro" id="IPR003439">
    <property type="entry name" value="ABC_transporter-like_ATP-bd"/>
</dbReference>
<keyword evidence="6" id="KW-0677">Repeat</keyword>
<evidence type="ECO:0000259" key="11">
    <source>
        <dbReference type="PROSITE" id="PS50893"/>
    </source>
</evidence>
<gene>
    <name evidence="12" type="primary">rbsA_1</name>
    <name evidence="12" type="ORF">ERS852580_02150</name>
</gene>
<dbReference type="PROSITE" id="PS00211">
    <property type="entry name" value="ABC_TRANSPORTER_1"/>
    <property type="match status" value="1"/>
</dbReference>
<dbReference type="PROSITE" id="PS50893">
    <property type="entry name" value="ABC_TRANSPORTER_2"/>
    <property type="match status" value="2"/>
</dbReference>
<keyword evidence="7" id="KW-0547">Nucleotide-binding</keyword>
<keyword evidence="12" id="KW-0378">Hydrolase</keyword>
<evidence type="ECO:0000256" key="10">
    <source>
        <dbReference type="ARBA" id="ARBA00023136"/>
    </source>
</evidence>
<dbReference type="InterPro" id="IPR050107">
    <property type="entry name" value="ABC_carbohydrate_import_ATPase"/>
</dbReference>
<evidence type="ECO:0000256" key="3">
    <source>
        <dbReference type="ARBA" id="ARBA00022448"/>
    </source>
</evidence>
<dbReference type="Proteomes" id="UP000095673">
    <property type="component" value="Unassembled WGS sequence"/>
</dbReference>
<proteinExistence type="predicted"/>
<dbReference type="CDD" id="cd03215">
    <property type="entry name" value="ABC_Carb_Monos_II"/>
    <property type="match status" value="1"/>
</dbReference>
<dbReference type="GO" id="GO:0005886">
    <property type="term" value="C:plasma membrane"/>
    <property type="evidence" value="ECO:0007669"/>
    <property type="project" value="UniProtKB-SubCell"/>
</dbReference>
<dbReference type="RefSeq" id="WP_055238280.1">
    <property type="nucleotide sequence ID" value="NZ_CYXM01000010.1"/>
</dbReference>
<dbReference type="GO" id="GO:0016887">
    <property type="term" value="F:ATP hydrolysis activity"/>
    <property type="evidence" value="ECO:0007669"/>
    <property type="project" value="InterPro"/>
</dbReference>
<dbReference type="FunFam" id="3.40.50.300:FF:000127">
    <property type="entry name" value="Ribose import ATP-binding protein RbsA"/>
    <property type="match status" value="1"/>
</dbReference>
<keyword evidence="10" id="KW-0472">Membrane</keyword>
<keyword evidence="3" id="KW-0813">Transport</keyword>
<keyword evidence="8 12" id="KW-0067">ATP-binding</keyword>
<keyword evidence="5" id="KW-0762">Sugar transport</keyword>
<keyword evidence="9" id="KW-1278">Translocase</keyword>
<reference evidence="12 13" key="1">
    <citation type="submission" date="2015-09" db="EMBL/GenBank/DDBJ databases">
        <authorList>
            <consortium name="Pathogen Informatics"/>
        </authorList>
    </citation>
    <scope>NUCLEOTIDE SEQUENCE [LARGE SCALE GENOMIC DNA]</scope>
    <source>
        <strain evidence="12 13">2789STDY5834968</strain>
    </source>
</reference>
<dbReference type="EC" id="3.6.3.17" evidence="12"/>
<sequence length="499" mass="54646">MGQTVLEMTGIKKSFAGIYALNGIDFSLELGEVHALLGENGAGKSTLIKVLGGIYQPDCGLIKVNGKEVKIDGVPAARANGIGIIHQEIVLVPYLTVAQNLFLGREIRTRLGTLDEAEMNRRAADMISALGVNIKAETVVEKLTIAQQQMVEIVKAVSFNGKIIVMDEPTSSLSNEEVEQLFGIIENLRKKKVSIIYISHRMEELFRISDRITVIRDGTYVGTKRTIETNANELVAMMVGRDLDNFYVRDYCDVEHAPIALEVKNLSRQGTFEDISFSVHKGEILGFAGLVGAGRSEIMEAVFGARPYDAGQIFMNGDEVHFKNPMQAIKSGIALVPEDRKKQGLVLGNSVAFNLTLSSLRFCMNGIAISEKKRDSIIEHYSKRLRIKAASPEIEAGSLSGGNQQKVVLGKWLATKPDVLILDEPTRGVDVNAKYEIYTVINELAKEGIAIIMVSSELPEIINMCDNVCVIRAGKLVGKLGKDQMNQEEIMKYAAGGVE</sequence>
<dbReference type="OrthoDB" id="9771863at2"/>
<dbReference type="InterPro" id="IPR017871">
    <property type="entry name" value="ABC_transporter-like_CS"/>
</dbReference>
<evidence type="ECO:0000256" key="2">
    <source>
        <dbReference type="ARBA" id="ARBA00004533"/>
    </source>
</evidence>
<organism evidence="12 13">
    <name type="scientific">Agathobacter rectalis</name>
    <dbReference type="NCBI Taxonomy" id="39491"/>
    <lineage>
        <taxon>Bacteria</taxon>
        <taxon>Bacillati</taxon>
        <taxon>Bacillota</taxon>
        <taxon>Clostridia</taxon>
        <taxon>Lachnospirales</taxon>
        <taxon>Lachnospiraceae</taxon>
        <taxon>Agathobacter</taxon>
    </lineage>
</organism>
<dbReference type="SUPFAM" id="SSF52540">
    <property type="entry name" value="P-loop containing nucleoside triphosphate hydrolases"/>
    <property type="match status" value="2"/>
</dbReference>
<dbReference type="PANTHER" id="PTHR43790:SF3">
    <property type="entry name" value="D-ALLOSE IMPORT ATP-BINDING PROTEIN ALSA-RELATED"/>
    <property type="match status" value="1"/>
</dbReference>
<feature type="domain" description="ABC transporter" evidence="11">
    <location>
        <begin position="254"/>
        <end position="498"/>
    </location>
</feature>
<dbReference type="GO" id="GO:0005524">
    <property type="term" value="F:ATP binding"/>
    <property type="evidence" value="ECO:0007669"/>
    <property type="project" value="UniProtKB-KW"/>
</dbReference>
<dbReference type="InterPro" id="IPR003593">
    <property type="entry name" value="AAA+_ATPase"/>
</dbReference>